<reference evidence="1" key="1">
    <citation type="journal article" date="2022" name="bioRxiv">
        <title>Discovery and biosynthetic assessment of Streptomyces ortus sp nov. isolated from a deep-sea sponge.</title>
        <authorList>
            <person name="Williams S.E."/>
        </authorList>
    </citation>
    <scope>NUCLEOTIDE SEQUENCE</scope>
    <source>
        <strain evidence="1">A15ISP2-DRY2</strain>
    </source>
</reference>
<proteinExistence type="predicted"/>
<organism evidence="1 2">
    <name type="scientific">Streptomyces ortus</name>
    <dbReference type="NCBI Taxonomy" id="2867268"/>
    <lineage>
        <taxon>Bacteria</taxon>
        <taxon>Bacillati</taxon>
        <taxon>Actinomycetota</taxon>
        <taxon>Actinomycetes</taxon>
        <taxon>Kitasatosporales</taxon>
        <taxon>Streptomycetaceae</taxon>
        <taxon>Streptomyces</taxon>
    </lineage>
</organism>
<keyword evidence="2" id="KW-1185">Reference proteome</keyword>
<comment type="caution">
    <text evidence="1">The sequence shown here is derived from an EMBL/GenBank/DDBJ whole genome shotgun (WGS) entry which is preliminary data.</text>
</comment>
<dbReference type="EMBL" id="JAIFZO010000002">
    <property type="protein sequence ID" value="MCX4232016.1"/>
    <property type="molecule type" value="Genomic_DNA"/>
</dbReference>
<evidence type="ECO:0000313" key="2">
    <source>
        <dbReference type="Proteomes" id="UP001165590"/>
    </source>
</evidence>
<protein>
    <submittedName>
        <fullName evidence="1">Uncharacterized protein</fullName>
    </submittedName>
</protein>
<evidence type="ECO:0000313" key="1">
    <source>
        <dbReference type="EMBL" id="MCX4232016.1"/>
    </source>
</evidence>
<accession>A0ABT3UWS1</accession>
<name>A0ABT3UWS1_9ACTN</name>
<dbReference type="Proteomes" id="UP001165590">
    <property type="component" value="Unassembled WGS sequence"/>
</dbReference>
<sequence length="100" mass="10980">MKPHLGDQVHYVERDRRTDQPLPCRLAFISEVPRFLNREPLDGCPNGTDGEWIASLVVVGRTGFAFAGDADYLTPHGSNAPWAEDAATSWHVAADCEEAS</sequence>
<dbReference type="RefSeq" id="WP_267025119.1">
    <property type="nucleotide sequence ID" value="NZ_JAIFZO010000002.1"/>
</dbReference>
<gene>
    <name evidence="1" type="ORF">K3769_04320</name>
</gene>